<protein>
    <submittedName>
        <fullName evidence="1">Uncharacterized protein</fullName>
    </submittedName>
</protein>
<name>A0AAE7B9T9_9BACT</name>
<dbReference type="EMBL" id="CP053840">
    <property type="protein sequence ID" value="QKF68128.1"/>
    <property type="molecule type" value="Genomic_DNA"/>
</dbReference>
<accession>A0AAE7B9T9</accession>
<evidence type="ECO:0000313" key="2">
    <source>
        <dbReference type="Proteomes" id="UP000503482"/>
    </source>
</evidence>
<dbReference type="RefSeq" id="WP_128359729.1">
    <property type="nucleotide sequence ID" value="NZ_CP053840.1"/>
</dbReference>
<reference evidence="1 2" key="1">
    <citation type="submission" date="2020-05" db="EMBL/GenBank/DDBJ databases">
        <title>Complete genome sequencing of Campylobacter and Arcobacter type strains.</title>
        <authorList>
            <person name="Miller W.G."/>
            <person name="Yee E."/>
        </authorList>
    </citation>
    <scope>NUCLEOTIDE SEQUENCE [LARGE SCALE GENOMIC DNA]</scope>
    <source>
        <strain evidence="1 2">LMG 26156</strain>
    </source>
</reference>
<organism evidence="1 2">
    <name type="scientific">Arcobacter venerupis</name>
    <dbReference type="NCBI Taxonomy" id="1054033"/>
    <lineage>
        <taxon>Bacteria</taxon>
        <taxon>Pseudomonadati</taxon>
        <taxon>Campylobacterota</taxon>
        <taxon>Epsilonproteobacteria</taxon>
        <taxon>Campylobacterales</taxon>
        <taxon>Arcobacteraceae</taxon>
        <taxon>Arcobacter</taxon>
    </lineage>
</organism>
<sequence length="386" mass="47418">MPENHKQPERGFKQLACEILDISTRSYSNFSKQKRLIITLLEKYFTKEDLQEFIEFGKINNFENNNSIQEYFIETKKNKYIQNFKNNHSSLKFVAENEYITDFYFYFLTNLKNKKNFFSTTDYEYESYFIERYDFNKALSDYIFENQQKEFEKKNFEIRLLFIKEEKEAEHEYFIKDIEEFFPQQKNETKKDEIKLKNNDFNFDEEKEKQNLIKEIIEHSQKQFEHIYNHLSFIQHWDNDMYFFINFLIKTDFELFINSGDDELLYHAIGFLVYSNNNFKEEDILCDNKVSVVNEIYEYFNKNKNEINKKLIKDISSDFEKLYEFKKYKKISEYLKKINKELSKEEIYKIISEPKKFEKISKEIEEFDRNEFGKEILKNLVENIKS</sequence>
<dbReference type="KEGG" id="avp:AVENP_2632"/>
<dbReference type="AlphaFoldDB" id="A0AAE7B9T9"/>
<evidence type="ECO:0000313" key="1">
    <source>
        <dbReference type="EMBL" id="QKF68128.1"/>
    </source>
</evidence>
<proteinExistence type="predicted"/>
<gene>
    <name evidence="1" type="ORF">AVENP_2632</name>
</gene>
<keyword evidence="2" id="KW-1185">Reference proteome</keyword>
<dbReference type="Proteomes" id="UP000503482">
    <property type="component" value="Chromosome"/>
</dbReference>